<comment type="caution">
    <text evidence="2">The sequence shown here is derived from an EMBL/GenBank/DDBJ whole genome shotgun (WGS) entry which is preliminary data.</text>
</comment>
<feature type="compositionally biased region" description="Polar residues" evidence="1">
    <location>
        <begin position="18"/>
        <end position="43"/>
    </location>
</feature>
<evidence type="ECO:0000313" key="3">
    <source>
        <dbReference type="Proteomes" id="UP000242450"/>
    </source>
</evidence>
<evidence type="ECO:0000256" key="1">
    <source>
        <dbReference type="SAM" id="MobiDB-lite"/>
    </source>
</evidence>
<name>A0A212DDC0_CEREH</name>
<dbReference type="Proteomes" id="UP000242450">
    <property type="component" value="Chromosome 4"/>
</dbReference>
<sequence>MAQASWLNLQCPRPGRTHPSQTPVTIQRQTSASPTTQPLTPATTCPWLITGRPPQSIQELFIPNITADKSRPCNCLVHNFVTDPSKTTVKAITVSVKWLLAHQYQVLW</sequence>
<dbReference type="AlphaFoldDB" id="A0A212DDC0"/>
<accession>A0A212DDC0</accession>
<proteinExistence type="predicted"/>
<reference evidence="2 3" key="1">
    <citation type="journal article" date="2018" name="Mol. Genet. Genomics">
        <title>The red deer Cervus elaphus genome CerEla1.0: sequencing, annotating, genes, and chromosomes.</title>
        <authorList>
            <person name="Bana N.A."/>
            <person name="Nyiri A."/>
            <person name="Nagy J."/>
            <person name="Frank K."/>
            <person name="Nagy T."/>
            <person name="Steger V."/>
            <person name="Schiller M."/>
            <person name="Lakatos P."/>
            <person name="Sugar L."/>
            <person name="Horn P."/>
            <person name="Barta E."/>
            <person name="Orosz L."/>
        </authorList>
    </citation>
    <scope>NUCLEOTIDE SEQUENCE [LARGE SCALE GENOMIC DNA]</scope>
    <source>
        <strain evidence="2">Hungarian</strain>
    </source>
</reference>
<protein>
    <submittedName>
        <fullName evidence="2">Uncharacterized protein</fullName>
    </submittedName>
</protein>
<gene>
    <name evidence="2" type="ORF">Celaphus_00004555</name>
</gene>
<evidence type="ECO:0000313" key="2">
    <source>
        <dbReference type="EMBL" id="OWK16243.1"/>
    </source>
</evidence>
<dbReference type="EMBL" id="MKHE01000004">
    <property type="protein sequence ID" value="OWK16243.1"/>
    <property type="molecule type" value="Genomic_DNA"/>
</dbReference>
<organism evidence="2 3">
    <name type="scientific">Cervus elaphus hippelaphus</name>
    <name type="common">European red deer</name>
    <dbReference type="NCBI Taxonomy" id="46360"/>
    <lineage>
        <taxon>Eukaryota</taxon>
        <taxon>Metazoa</taxon>
        <taxon>Chordata</taxon>
        <taxon>Craniata</taxon>
        <taxon>Vertebrata</taxon>
        <taxon>Euteleostomi</taxon>
        <taxon>Mammalia</taxon>
        <taxon>Eutheria</taxon>
        <taxon>Laurasiatheria</taxon>
        <taxon>Artiodactyla</taxon>
        <taxon>Ruminantia</taxon>
        <taxon>Pecora</taxon>
        <taxon>Cervidae</taxon>
        <taxon>Cervinae</taxon>
        <taxon>Cervus</taxon>
    </lineage>
</organism>
<keyword evidence="3" id="KW-1185">Reference proteome</keyword>
<feature type="region of interest" description="Disordered" evidence="1">
    <location>
        <begin position="10"/>
        <end position="44"/>
    </location>
</feature>